<name>A0A445EJ93_ARAHY</name>
<keyword evidence="3" id="KW-1185">Reference proteome</keyword>
<reference evidence="2 3" key="1">
    <citation type="submission" date="2019-01" db="EMBL/GenBank/DDBJ databases">
        <title>Sequencing of cultivated peanut Arachis hypogaea provides insights into genome evolution and oil improvement.</title>
        <authorList>
            <person name="Chen X."/>
        </authorList>
    </citation>
    <scope>NUCLEOTIDE SEQUENCE [LARGE SCALE GENOMIC DNA]</scope>
    <source>
        <strain evidence="3">cv. Fuhuasheng</strain>
        <tissue evidence="2">Leaves</tissue>
    </source>
</reference>
<feature type="domain" description="Aminotransferase-like plant mobile" evidence="1">
    <location>
        <begin position="5"/>
        <end position="84"/>
    </location>
</feature>
<gene>
    <name evidence="2" type="ORF">Ahy_A01g000072</name>
</gene>
<comment type="caution">
    <text evidence="2">The sequence shown here is derived from an EMBL/GenBank/DDBJ whole genome shotgun (WGS) entry which is preliminary data.</text>
</comment>
<dbReference type="Proteomes" id="UP000289738">
    <property type="component" value="Chromosome A01"/>
</dbReference>
<sequence>MANAHAKYLSLLRDFERFHTYSWGSACLAHLYMALYNASQYDTKEMDDPLNLLFVYAWERMPCIMPVLRQYLPATDVPVARRWSHSA</sequence>
<evidence type="ECO:0000259" key="1">
    <source>
        <dbReference type="Pfam" id="PF10536"/>
    </source>
</evidence>
<evidence type="ECO:0000313" key="2">
    <source>
        <dbReference type="EMBL" id="RYR75530.1"/>
    </source>
</evidence>
<dbReference type="Pfam" id="PF10536">
    <property type="entry name" value="PMD"/>
    <property type="match status" value="1"/>
</dbReference>
<dbReference type="EMBL" id="SDMP01000001">
    <property type="protein sequence ID" value="RYR75530.1"/>
    <property type="molecule type" value="Genomic_DNA"/>
</dbReference>
<evidence type="ECO:0000313" key="3">
    <source>
        <dbReference type="Proteomes" id="UP000289738"/>
    </source>
</evidence>
<accession>A0A445EJ93</accession>
<dbReference type="GO" id="GO:0010073">
    <property type="term" value="P:meristem maintenance"/>
    <property type="evidence" value="ECO:0007669"/>
    <property type="project" value="InterPro"/>
</dbReference>
<dbReference type="AlphaFoldDB" id="A0A445EJ93"/>
<dbReference type="InterPro" id="IPR044824">
    <property type="entry name" value="MAIN-like"/>
</dbReference>
<organism evidence="2 3">
    <name type="scientific">Arachis hypogaea</name>
    <name type="common">Peanut</name>
    <dbReference type="NCBI Taxonomy" id="3818"/>
    <lineage>
        <taxon>Eukaryota</taxon>
        <taxon>Viridiplantae</taxon>
        <taxon>Streptophyta</taxon>
        <taxon>Embryophyta</taxon>
        <taxon>Tracheophyta</taxon>
        <taxon>Spermatophyta</taxon>
        <taxon>Magnoliopsida</taxon>
        <taxon>eudicotyledons</taxon>
        <taxon>Gunneridae</taxon>
        <taxon>Pentapetalae</taxon>
        <taxon>rosids</taxon>
        <taxon>fabids</taxon>
        <taxon>Fabales</taxon>
        <taxon>Fabaceae</taxon>
        <taxon>Papilionoideae</taxon>
        <taxon>50 kb inversion clade</taxon>
        <taxon>dalbergioids sensu lato</taxon>
        <taxon>Dalbergieae</taxon>
        <taxon>Pterocarpus clade</taxon>
        <taxon>Arachis</taxon>
    </lineage>
</organism>
<proteinExistence type="predicted"/>
<dbReference type="PANTHER" id="PTHR46033">
    <property type="entry name" value="PROTEIN MAIN-LIKE 2"/>
    <property type="match status" value="1"/>
</dbReference>
<protein>
    <recommendedName>
        <fullName evidence="1">Aminotransferase-like plant mobile domain-containing protein</fullName>
    </recommendedName>
</protein>
<dbReference type="InterPro" id="IPR019557">
    <property type="entry name" value="AminoTfrase-like_pln_mobile"/>
</dbReference>
<dbReference type="PANTHER" id="PTHR46033:SF8">
    <property type="entry name" value="PROTEIN MAINTENANCE OF MERISTEMS-LIKE"/>
    <property type="match status" value="1"/>
</dbReference>